<dbReference type="PRINTS" id="PR01920">
    <property type="entry name" value="TNFACTORR3"/>
</dbReference>
<dbReference type="ExpressionAtlas" id="F7CYY2">
    <property type="expression patterns" value="baseline"/>
</dbReference>
<dbReference type="GeneTree" id="ENSGT00940000162178"/>
<gene>
    <name evidence="2 4" type="primary">LTBR</name>
</gene>
<dbReference type="InterPro" id="IPR017349">
    <property type="entry name" value="TNFR_3_LTBR"/>
</dbReference>
<evidence type="ECO:0000256" key="1">
    <source>
        <dbReference type="SAM" id="MobiDB-lite"/>
    </source>
</evidence>
<dbReference type="GO" id="GO:0006955">
    <property type="term" value="P:immune response"/>
    <property type="evidence" value="ECO:0007669"/>
    <property type="project" value="InterPro"/>
</dbReference>
<keyword evidence="3" id="KW-1185">Reference proteome</keyword>
<dbReference type="Proteomes" id="UP000002281">
    <property type="component" value="Chromosome 6"/>
</dbReference>
<feature type="region of interest" description="Disordered" evidence="1">
    <location>
        <begin position="295"/>
        <end position="330"/>
    </location>
</feature>
<proteinExistence type="predicted"/>
<dbReference type="PANTHER" id="PTHR47607:SF1">
    <property type="entry name" value="TUMOR NECROSIS FACTOR RECEPTOR SUPERFAMILY MEMBER 3"/>
    <property type="match status" value="1"/>
</dbReference>
<dbReference type="GO" id="GO:0043123">
    <property type="term" value="P:positive regulation of canonical NF-kappaB signal transduction"/>
    <property type="evidence" value="ECO:0007669"/>
    <property type="project" value="InterPro"/>
</dbReference>
<name>F7CYY2_HORSE</name>
<organism evidence="2 3">
    <name type="scientific">Equus caballus</name>
    <name type="common">Horse</name>
    <dbReference type="NCBI Taxonomy" id="9796"/>
    <lineage>
        <taxon>Eukaryota</taxon>
        <taxon>Metazoa</taxon>
        <taxon>Chordata</taxon>
        <taxon>Craniata</taxon>
        <taxon>Vertebrata</taxon>
        <taxon>Euteleostomi</taxon>
        <taxon>Mammalia</taxon>
        <taxon>Eutheria</taxon>
        <taxon>Laurasiatheria</taxon>
        <taxon>Perissodactyla</taxon>
        <taxon>Equidae</taxon>
        <taxon>Equus</taxon>
    </lineage>
</organism>
<reference evidence="2" key="3">
    <citation type="submission" date="2025-09" db="UniProtKB">
        <authorList>
            <consortium name="Ensembl"/>
        </authorList>
    </citation>
    <scope>IDENTIFICATION</scope>
    <source>
        <strain evidence="2">Thoroughbred</strain>
    </source>
</reference>
<evidence type="ECO:0000313" key="4">
    <source>
        <dbReference type="VGNC" id="VGNC:19834"/>
    </source>
</evidence>
<dbReference type="AlphaFoldDB" id="F7CYY2"/>
<sequence length="346" mass="36646">MSQLNVPVARTQFVPHVPKIRTTSTGTICPSASCAAPVTRCWASRRLHLALANRKPSAAASQECSVSFGTLSVYTASHSLTAHLAPKPSPKMKSGRLTATVFPVRQGTSRTPPPPAPAASPTPGVRTRAWWRPLLAPPSRTPAAEIRPSPRRCQEPCWCWPSCCRWSPFCSSPPSSPAPGRATRLSAESWGEESNAPDGSWEPPRVSPHFPDLVEPLLPISADLSPALARLPTTPALEEEVLQQQSPLGQARELEAELPEQGPVAHGTNGIHVTGGSVTVTGNIYIYNGPVLGGARGPGDPPAPPEPPYPIPEEGTPGPPGLSTPYQEDGKAWHLAETETLGCHAL</sequence>
<reference evidence="2 3" key="1">
    <citation type="journal article" date="2009" name="Science">
        <title>Genome sequence, comparative analysis, and population genetics of the domestic horse.</title>
        <authorList>
            <consortium name="Broad Institute Genome Sequencing Platform"/>
            <consortium name="Broad Institute Whole Genome Assembly Team"/>
            <person name="Wade C.M."/>
            <person name="Giulotto E."/>
            <person name="Sigurdsson S."/>
            <person name="Zoli M."/>
            <person name="Gnerre S."/>
            <person name="Imsland F."/>
            <person name="Lear T.L."/>
            <person name="Adelson D.L."/>
            <person name="Bailey E."/>
            <person name="Bellone R.R."/>
            <person name="Bloecker H."/>
            <person name="Distl O."/>
            <person name="Edgar R.C."/>
            <person name="Garber M."/>
            <person name="Leeb T."/>
            <person name="Mauceli E."/>
            <person name="MacLeod J.N."/>
            <person name="Penedo M.C.T."/>
            <person name="Raison J.M."/>
            <person name="Sharpe T."/>
            <person name="Vogel J."/>
            <person name="Andersson L."/>
            <person name="Antczak D.F."/>
            <person name="Biagi T."/>
            <person name="Binns M.M."/>
            <person name="Chowdhary B.P."/>
            <person name="Coleman S.J."/>
            <person name="Della Valle G."/>
            <person name="Fryc S."/>
            <person name="Guerin G."/>
            <person name="Hasegawa T."/>
            <person name="Hill E.W."/>
            <person name="Jurka J."/>
            <person name="Kiialainen A."/>
            <person name="Lindgren G."/>
            <person name="Liu J."/>
            <person name="Magnani E."/>
            <person name="Mickelson J.R."/>
            <person name="Murray J."/>
            <person name="Nergadze S.G."/>
            <person name="Onofrio R."/>
            <person name="Pedroni S."/>
            <person name="Piras M.F."/>
            <person name="Raudsepp T."/>
            <person name="Rocchi M."/>
            <person name="Roeed K.H."/>
            <person name="Ryder O.A."/>
            <person name="Searle S."/>
            <person name="Skow L."/>
            <person name="Swinburne J.E."/>
            <person name="Syvaenen A.C."/>
            <person name="Tozaki T."/>
            <person name="Valberg S.J."/>
            <person name="Vaudin M."/>
            <person name="White J.R."/>
            <person name="Zody M.C."/>
            <person name="Lander E.S."/>
            <person name="Lindblad-Toh K."/>
        </authorList>
    </citation>
    <scope>NUCLEOTIDE SEQUENCE [LARGE SCALE GENOMIC DNA]</scope>
    <source>
        <strain evidence="2 3">Thoroughbred</strain>
    </source>
</reference>
<accession>F7CYY2</accession>
<feature type="compositionally biased region" description="Pro residues" evidence="1">
    <location>
        <begin position="299"/>
        <end position="322"/>
    </location>
</feature>
<dbReference type="GO" id="GO:0048534">
    <property type="term" value="P:hematopoietic or lymphoid organ development"/>
    <property type="evidence" value="ECO:0007669"/>
    <property type="project" value="InterPro"/>
</dbReference>
<protein>
    <submittedName>
        <fullName evidence="2">Lymphotoxin beta receptor</fullName>
    </submittedName>
</protein>
<evidence type="ECO:0000313" key="2">
    <source>
        <dbReference type="Ensembl" id="ENSECAP00000000353.4"/>
    </source>
</evidence>
<reference evidence="2" key="2">
    <citation type="submission" date="2025-08" db="UniProtKB">
        <authorList>
            <consortium name="Ensembl"/>
        </authorList>
    </citation>
    <scope>IDENTIFICATION</scope>
    <source>
        <strain evidence="2">Thoroughbred</strain>
    </source>
</reference>
<dbReference type="Bgee" id="ENSECAG00000000458">
    <property type="expression patterns" value="Expressed in synovial membrane of synovial joint and 23 other cell types or tissues"/>
</dbReference>
<dbReference type="Ensembl" id="ENSECAT00000000452.4">
    <property type="protein sequence ID" value="ENSECAP00000000353.4"/>
    <property type="gene ID" value="ENSECAG00000000458.4"/>
</dbReference>
<feature type="region of interest" description="Disordered" evidence="1">
    <location>
        <begin position="172"/>
        <end position="205"/>
    </location>
</feature>
<feature type="region of interest" description="Disordered" evidence="1">
    <location>
        <begin position="105"/>
        <end position="130"/>
    </location>
</feature>
<dbReference type="PANTHER" id="PTHR47607">
    <property type="entry name" value="TUMOR NECROSIS FACTOR RECEPTOR SUBFAMILY MEMBER 3"/>
    <property type="match status" value="1"/>
</dbReference>
<dbReference type="HOGENOM" id="CLU_052594_0_0_1"/>
<dbReference type="VGNC" id="VGNC:19834">
    <property type="gene designation" value="LTBR"/>
</dbReference>
<feature type="compositionally biased region" description="Pro residues" evidence="1">
    <location>
        <begin position="111"/>
        <end position="120"/>
    </location>
</feature>
<evidence type="ECO:0000313" key="3">
    <source>
        <dbReference type="Proteomes" id="UP000002281"/>
    </source>
</evidence>